<evidence type="ECO:0000259" key="2">
    <source>
        <dbReference type="Pfam" id="PF13472"/>
    </source>
</evidence>
<feature type="domain" description="SGNH hydrolase-type esterase" evidence="2">
    <location>
        <begin position="37"/>
        <end position="227"/>
    </location>
</feature>
<evidence type="ECO:0000313" key="3">
    <source>
        <dbReference type="EMBL" id="OLN23176.1"/>
    </source>
</evidence>
<protein>
    <submittedName>
        <fullName evidence="3">GDSL family lipase</fullName>
    </submittedName>
</protein>
<sequence length="258" mass="28361">MKRMIAGLFLTAFLAGCGSEAEEAAAPVPQNIHVVSIGDSLTEGVGDSTASGGYVPYLEQQLESLDEIDDASFVNFGKKGNRTDQLLKRLQIENVKAEIAKADIVMITIGGNDVVKVVKENWSDLTIEHFEQEETGYGERLHAILTEIRNQNNDAGIVLVGIYNPFGKIFIETEDDDEIVRSWNETGKTVASEFDQTAFVSIENIFSEGSDGLFFEDQFHPNDLGYEQIAGRIFDTINGAALEKLTNQKIVFVNEGSN</sequence>
<dbReference type="PROSITE" id="PS51257">
    <property type="entry name" value="PROKAR_LIPOPROTEIN"/>
    <property type="match status" value="1"/>
</dbReference>
<proteinExistence type="predicted"/>
<reference evidence="3 4" key="1">
    <citation type="submission" date="2016-12" db="EMBL/GenBank/DDBJ databases">
        <title>Domibacillus antri genome sequencing.</title>
        <authorList>
            <person name="Verma A."/>
            <person name="Krishnamurthi S."/>
        </authorList>
    </citation>
    <scope>NUCLEOTIDE SEQUENCE [LARGE SCALE GENOMIC DNA]</scope>
    <source>
        <strain evidence="3 4">XD80</strain>
    </source>
</reference>
<dbReference type="PANTHER" id="PTHR30383">
    <property type="entry name" value="THIOESTERASE 1/PROTEASE 1/LYSOPHOSPHOLIPASE L1"/>
    <property type="match status" value="1"/>
</dbReference>
<dbReference type="InterPro" id="IPR036514">
    <property type="entry name" value="SGNH_hydro_sf"/>
</dbReference>
<name>A0A1Q8Q757_9BACI</name>
<dbReference type="STRING" id="1714264.BTO30_04175"/>
<evidence type="ECO:0000313" key="4">
    <source>
        <dbReference type="Proteomes" id="UP000185568"/>
    </source>
</evidence>
<dbReference type="InterPro" id="IPR013830">
    <property type="entry name" value="SGNH_hydro"/>
</dbReference>
<keyword evidence="1" id="KW-0732">Signal</keyword>
<accession>A0A1Q8Q757</accession>
<dbReference type="GO" id="GO:0004622">
    <property type="term" value="F:phosphatidylcholine lysophospholipase activity"/>
    <property type="evidence" value="ECO:0007669"/>
    <property type="project" value="TreeGrafter"/>
</dbReference>
<dbReference type="PANTHER" id="PTHR30383:SF27">
    <property type="entry name" value="SPORE GERMINATION LIPASE LIPC"/>
    <property type="match status" value="1"/>
</dbReference>
<dbReference type="EMBL" id="MSDU01000008">
    <property type="protein sequence ID" value="OLN23176.1"/>
    <property type="molecule type" value="Genomic_DNA"/>
</dbReference>
<keyword evidence="4" id="KW-1185">Reference proteome</keyword>
<feature type="signal peptide" evidence="1">
    <location>
        <begin position="1"/>
        <end position="21"/>
    </location>
</feature>
<organism evidence="3 4">
    <name type="scientific">Domibacillus antri</name>
    <dbReference type="NCBI Taxonomy" id="1714264"/>
    <lineage>
        <taxon>Bacteria</taxon>
        <taxon>Bacillati</taxon>
        <taxon>Bacillota</taxon>
        <taxon>Bacilli</taxon>
        <taxon>Bacillales</taxon>
        <taxon>Bacillaceae</taxon>
        <taxon>Domibacillus</taxon>
    </lineage>
</organism>
<gene>
    <name evidence="3" type="ORF">BTO30_04175</name>
</gene>
<dbReference type="Pfam" id="PF13472">
    <property type="entry name" value="Lipase_GDSL_2"/>
    <property type="match status" value="1"/>
</dbReference>
<dbReference type="Proteomes" id="UP000185568">
    <property type="component" value="Unassembled WGS sequence"/>
</dbReference>
<dbReference type="SUPFAM" id="SSF52266">
    <property type="entry name" value="SGNH hydrolase"/>
    <property type="match status" value="1"/>
</dbReference>
<dbReference type="OrthoDB" id="252349at2"/>
<dbReference type="AlphaFoldDB" id="A0A1Q8Q757"/>
<dbReference type="Gene3D" id="3.40.50.1110">
    <property type="entry name" value="SGNH hydrolase"/>
    <property type="match status" value="1"/>
</dbReference>
<dbReference type="InterPro" id="IPR051532">
    <property type="entry name" value="Ester_Hydrolysis_Enzymes"/>
</dbReference>
<feature type="chain" id="PRO_5012638423" evidence="1">
    <location>
        <begin position="22"/>
        <end position="258"/>
    </location>
</feature>
<evidence type="ECO:0000256" key="1">
    <source>
        <dbReference type="SAM" id="SignalP"/>
    </source>
</evidence>
<comment type="caution">
    <text evidence="3">The sequence shown here is derived from an EMBL/GenBank/DDBJ whole genome shotgun (WGS) entry which is preliminary data.</text>
</comment>